<evidence type="ECO:0000256" key="1">
    <source>
        <dbReference type="SAM" id="SignalP"/>
    </source>
</evidence>
<proteinExistence type="predicted"/>
<dbReference type="AlphaFoldDB" id="A0A9D1H4I5"/>
<gene>
    <name evidence="2" type="ORF">IAA60_08930</name>
</gene>
<sequence length="368" mass="40161">MKKLLTRTAFFAFMILLLPGVCKTARAKVYELDAALEAAIREYGVFDGKSGIFYASAERFEGASALFTAFFSDGEIGFAVFDCHDGLQTADKLSFPVGGKNTYTLSLTSAGAETAVVLTTNKTDETFVLRCDSFVKTENPPSGKIRLAVCKNGRLTLPREPNVYALMKRLRAARITDSKYYNAVNDAGAETRREITELLSSCADVMRFDANAPDIDALMISVMNTHSNFTVPPEIKAQTLDGGAVGAVSAEFIDYIIGNVFGCTPPTPLPNELARRGFCCYNGRYYYKKPYNVPFSTEILDITALYELGGGVYYAAFSDVYHRGSEEIEEYSFAVVDMSEGDGGRVLRLGMGETPLSDAEIASYAPGR</sequence>
<keyword evidence="1" id="KW-0732">Signal</keyword>
<protein>
    <submittedName>
        <fullName evidence="2">Uncharacterized protein</fullName>
    </submittedName>
</protein>
<feature type="chain" id="PRO_5038691383" evidence="1">
    <location>
        <begin position="28"/>
        <end position="368"/>
    </location>
</feature>
<dbReference type="Proteomes" id="UP000824165">
    <property type="component" value="Unassembled WGS sequence"/>
</dbReference>
<feature type="signal peptide" evidence="1">
    <location>
        <begin position="1"/>
        <end position="27"/>
    </location>
</feature>
<reference evidence="2" key="2">
    <citation type="journal article" date="2021" name="PeerJ">
        <title>Extensive microbial diversity within the chicken gut microbiome revealed by metagenomics and culture.</title>
        <authorList>
            <person name="Gilroy R."/>
            <person name="Ravi A."/>
            <person name="Getino M."/>
            <person name="Pursley I."/>
            <person name="Horton D.L."/>
            <person name="Alikhan N.F."/>
            <person name="Baker D."/>
            <person name="Gharbi K."/>
            <person name="Hall N."/>
            <person name="Watson M."/>
            <person name="Adriaenssens E.M."/>
            <person name="Foster-Nyarko E."/>
            <person name="Jarju S."/>
            <person name="Secka A."/>
            <person name="Antonio M."/>
            <person name="Oren A."/>
            <person name="Chaudhuri R.R."/>
            <person name="La Ragione R."/>
            <person name="Hildebrand F."/>
            <person name="Pallen M.J."/>
        </authorList>
    </citation>
    <scope>NUCLEOTIDE SEQUENCE</scope>
    <source>
        <strain evidence="2">CHK181-108</strain>
    </source>
</reference>
<accession>A0A9D1H4I5</accession>
<comment type="caution">
    <text evidence="2">The sequence shown here is derived from an EMBL/GenBank/DDBJ whole genome shotgun (WGS) entry which is preliminary data.</text>
</comment>
<reference evidence="2" key="1">
    <citation type="submission" date="2020-10" db="EMBL/GenBank/DDBJ databases">
        <authorList>
            <person name="Gilroy R."/>
        </authorList>
    </citation>
    <scope>NUCLEOTIDE SEQUENCE</scope>
    <source>
        <strain evidence="2">CHK181-108</strain>
    </source>
</reference>
<evidence type="ECO:0000313" key="2">
    <source>
        <dbReference type="EMBL" id="HIT86006.1"/>
    </source>
</evidence>
<evidence type="ECO:0000313" key="3">
    <source>
        <dbReference type="Proteomes" id="UP000824165"/>
    </source>
</evidence>
<organism evidence="2 3">
    <name type="scientific">Candidatus Ornithomonoglobus intestinigallinarum</name>
    <dbReference type="NCBI Taxonomy" id="2840894"/>
    <lineage>
        <taxon>Bacteria</taxon>
        <taxon>Bacillati</taxon>
        <taxon>Bacillota</taxon>
        <taxon>Clostridia</taxon>
        <taxon>Candidatus Ornithomonoglobus</taxon>
    </lineage>
</organism>
<dbReference type="EMBL" id="DVLU01000097">
    <property type="protein sequence ID" value="HIT86006.1"/>
    <property type="molecule type" value="Genomic_DNA"/>
</dbReference>
<name>A0A9D1H4I5_9FIRM</name>